<sequence length="116" mass="13785">MDFTFSKIIKTLTLNTYRIDHLPLCITTLSIRIVNVTQICREHFTKQKFYYKKKPKCNYCSDLIKYFVETSGIRNHLMRCKENPNREIMLAQLSLLTTEVMLTLQLFLNLTKEGSW</sequence>
<keyword evidence="2" id="KW-1185">Reference proteome</keyword>
<protein>
    <recommendedName>
        <fullName evidence="3">BED-type domain-containing protein</fullName>
    </recommendedName>
</protein>
<organism evidence="1 2">
    <name type="scientific">Vigna mungo</name>
    <name type="common">Black gram</name>
    <name type="synonym">Phaseolus mungo</name>
    <dbReference type="NCBI Taxonomy" id="3915"/>
    <lineage>
        <taxon>Eukaryota</taxon>
        <taxon>Viridiplantae</taxon>
        <taxon>Streptophyta</taxon>
        <taxon>Embryophyta</taxon>
        <taxon>Tracheophyta</taxon>
        <taxon>Spermatophyta</taxon>
        <taxon>Magnoliopsida</taxon>
        <taxon>eudicotyledons</taxon>
        <taxon>Gunneridae</taxon>
        <taxon>Pentapetalae</taxon>
        <taxon>rosids</taxon>
        <taxon>fabids</taxon>
        <taxon>Fabales</taxon>
        <taxon>Fabaceae</taxon>
        <taxon>Papilionoideae</taxon>
        <taxon>50 kb inversion clade</taxon>
        <taxon>NPAAA clade</taxon>
        <taxon>indigoferoid/millettioid clade</taxon>
        <taxon>Phaseoleae</taxon>
        <taxon>Vigna</taxon>
    </lineage>
</organism>
<gene>
    <name evidence="1" type="ORF">V8G54_036359</name>
</gene>
<dbReference type="AlphaFoldDB" id="A0AAQ3MH83"/>
<evidence type="ECO:0008006" key="3">
    <source>
        <dbReference type="Google" id="ProtNLM"/>
    </source>
</evidence>
<evidence type="ECO:0000313" key="2">
    <source>
        <dbReference type="Proteomes" id="UP001374535"/>
    </source>
</evidence>
<proteinExistence type="predicted"/>
<accession>A0AAQ3MH83</accession>
<dbReference type="Proteomes" id="UP001374535">
    <property type="component" value="Chromosome 11"/>
</dbReference>
<dbReference type="EMBL" id="CP144690">
    <property type="protein sequence ID" value="WVY90845.1"/>
    <property type="molecule type" value="Genomic_DNA"/>
</dbReference>
<reference evidence="1 2" key="1">
    <citation type="journal article" date="2023" name="Life. Sci Alliance">
        <title>Evolutionary insights into 3D genome organization and epigenetic landscape of Vigna mungo.</title>
        <authorList>
            <person name="Junaid A."/>
            <person name="Singh B."/>
            <person name="Bhatia S."/>
        </authorList>
    </citation>
    <scope>NUCLEOTIDE SEQUENCE [LARGE SCALE GENOMIC DNA]</scope>
    <source>
        <strain evidence="1">Urdbean</strain>
    </source>
</reference>
<name>A0AAQ3MH83_VIGMU</name>
<evidence type="ECO:0000313" key="1">
    <source>
        <dbReference type="EMBL" id="WVY90845.1"/>
    </source>
</evidence>